<sequence length="281" mass="31337">MSQQPSLSPDDVPRAKEMPMLGLGTWQNDDLDQCAESVETALGQGYRHVDTAQAYGNEEAVGRGLENAHVDREDVFLATKVWKPNLGHDDVLRTTKESMNKLGVDTLDLLYVHWPAGEYDPEETLGALDELVEDGAVDRIGMSNFEPHHLETAQEVADAPIFANQVEMHPLLQQEELRSYADEEDIELVAYSPLARGEVMNVEELQDIGEKHDASPAQVSLAWLREKGVTTIPKATGPEHIRDNFQSLALDLDAEDIRAIDDIDREERQVDPDFGPDNWSA</sequence>
<dbReference type="Gene3D" id="3.20.20.100">
    <property type="entry name" value="NADP-dependent oxidoreductase domain"/>
    <property type="match status" value="1"/>
</dbReference>
<dbReference type="PANTHER" id="PTHR43827">
    <property type="entry name" value="2,5-DIKETO-D-GLUCONIC ACID REDUCTASE"/>
    <property type="match status" value="1"/>
</dbReference>
<dbReference type="SUPFAM" id="SSF51430">
    <property type="entry name" value="NAD(P)-linked oxidoreductase"/>
    <property type="match status" value="1"/>
</dbReference>
<evidence type="ECO:0000259" key="4">
    <source>
        <dbReference type="Pfam" id="PF00248"/>
    </source>
</evidence>
<evidence type="ECO:0000256" key="1">
    <source>
        <dbReference type="ARBA" id="ARBA00007905"/>
    </source>
</evidence>
<evidence type="ECO:0000313" key="6">
    <source>
        <dbReference type="Proteomes" id="UP001596099"/>
    </source>
</evidence>
<dbReference type="InterPro" id="IPR020471">
    <property type="entry name" value="AKR"/>
</dbReference>
<keyword evidence="6" id="KW-1185">Reference proteome</keyword>
<organism evidence="5 6">
    <name type="scientific">Halomarina salina</name>
    <dbReference type="NCBI Taxonomy" id="1872699"/>
    <lineage>
        <taxon>Archaea</taxon>
        <taxon>Methanobacteriati</taxon>
        <taxon>Methanobacteriota</taxon>
        <taxon>Stenosarchaea group</taxon>
        <taxon>Halobacteria</taxon>
        <taxon>Halobacteriales</taxon>
        <taxon>Natronomonadaceae</taxon>
        <taxon>Halomarina</taxon>
    </lineage>
</organism>
<feature type="domain" description="NADP-dependent oxidoreductase" evidence="4">
    <location>
        <begin position="21"/>
        <end position="264"/>
    </location>
</feature>
<dbReference type="EMBL" id="JBHSQH010000001">
    <property type="protein sequence ID" value="MFC5970572.1"/>
    <property type="molecule type" value="Genomic_DNA"/>
</dbReference>
<dbReference type="AlphaFoldDB" id="A0ABD5RJ00"/>
<proteinExistence type="inferred from homology"/>
<dbReference type="InterPro" id="IPR018170">
    <property type="entry name" value="Aldo/ket_reductase_CS"/>
</dbReference>
<comment type="caution">
    <text evidence="5">The sequence shown here is derived from an EMBL/GenBank/DDBJ whole genome shotgun (WGS) entry which is preliminary data.</text>
</comment>
<evidence type="ECO:0000313" key="5">
    <source>
        <dbReference type="EMBL" id="MFC5970572.1"/>
    </source>
</evidence>
<name>A0ABD5RJ00_9EURY</name>
<dbReference type="InterPro" id="IPR036812">
    <property type="entry name" value="NAD(P)_OxRdtase_dom_sf"/>
</dbReference>
<comment type="similarity">
    <text evidence="1">Belongs to the aldo/keto reductase family.</text>
</comment>
<dbReference type="InterPro" id="IPR023210">
    <property type="entry name" value="NADP_OxRdtase_dom"/>
</dbReference>
<evidence type="ECO:0000256" key="2">
    <source>
        <dbReference type="ARBA" id="ARBA00022857"/>
    </source>
</evidence>
<dbReference type="PANTHER" id="PTHR43827:SF3">
    <property type="entry name" value="NADP-DEPENDENT OXIDOREDUCTASE DOMAIN-CONTAINING PROTEIN"/>
    <property type="match status" value="1"/>
</dbReference>
<dbReference type="Proteomes" id="UP001596099">
    <property type="component" value="Unassembled WGS sequence"/>
</dbReference>
<keyword evidence="2" id="KW-0521">NADP</keyword>
<keyword evidence="3" id="KW-0560">Oxidoreductase</keyword>
<evidence type="ECO:0000256" key="3">
    <source>
        <dbReference type="ARBA" id="ARBA00023002"/>
    </source>
</evidence>
<dbReference type="FunFam" id="3.20.20.100:FF:000002">
    <property type="entry name" value="2,5-diketo-D-gluconic acid reductase A"/>
    <property type="match status" value="1"/>
</dbReference>
<dbReference type="Pfam" id="PF00248">
    <property type="entry name" value="Aldo_ket_red"/>
    <property type="match status" value="1"/>
</dbReference>
<dbReference type="PIRSF" id="PIRSF000097">
    <property type="entry name" value="AKR"/>
    <property type="match status" value="1"/>
</dbReference>
<dbReference type="PROSITE" id="PS00798">
    <property type="entry name" value="ALDOKETO_REDUCTASE_1"/>
    <property type="match status" value="1"/>
</dbReference>
<dbReference type="PRINTS" id="PR00069">
    <property type="entry name" value="ALDKETRDTASE"/>
</dbReference>
<dbReference type="GO" id="GO:0016616">
    <property type="term" value="F:oxidoreductase activity, acting on the CH-OH group of donors, NAD or NADP as acceptor"/>
    <property type="evidence" value="ECO:0007669"/>
    <property type="project" value="UniProtKB-ARBA"/>
</dbReference>
<accession>A0ABD5RJ00</accession>
<dbReference type="RefSeq" id="WP_368409073.1">
    <property type="nucleotide sequence ID" value="NZ_JALLGW010000002.1"/>
</dbReference>
<reference evidence="5 6" key="1">
    <citation type="journal article" date="2019" name="Int. J. Syst. Evol. Microbiol.">
        <title>The Global Catalogue of Microorganisms (GCM) 10K type strain sequencing project: providing services to taxonomists for standard genome sequencing and annotation.</title>
        <authorList>
            <consortium name="The Broad Institute Genomics Platform"/>
            <consortium name="The Broad Institute Genome Sequencing Center for Infectious Disease"/>
            <person name="Wu L."/>
            <person name="Ma J."/>
        </authorList>
    </citation>
    <scope>NUCLEOTIDE SEQUENCE [LARGE SCALE GENOMIC DNA]</scope>
    <source>
        <strain evidence="5 6">CGMCC 1.12543</strain>
    </source>
</reference>
<protein>
    <submittedName>
        <fullName evidence="5">Aldo/keto reductase</fullName>
    </submittedName>
</protein>
<gene>
    <name evidence="5" type="ORF">ACFPYI_04435</name>
</gene>